<keyword evidence="5" id="KW-0812">Transmembrane</keyword>
<name>A0AAX4JQM8_9TREE</name>
<evidence type="ECO:0000259" key="7">
    <source>
        <dbReference type="PROSITE" id="PS52012"/>
    </source>
</evidence>
<feature type="transmembrane region" description="Helical" evidence="5">
    <location>
        <begin position="189"/>
        <end position="211"/>
    </location>
</feature>
<protein>
    <recommendedName>
        <fullName evidence="7">CFEM domain-containing protein</fullName>
    </recommendedName>
</protein>
<evidence type="ECO:0000256" key="3">
    <source>
        <dbReference type="ARBA" id="ARBA00022729"/>
    </source>
</evidence>
<organism evidence="8 9">
    <name type="scientific">Kwoniella dendrophila CBS 6074</name>
    <dbReference type="NCBI Taxonomy" id="1295534"/>
    <lineage>
        <taxon>Eukaryota</taxon>
        <taxon>Fungi</taxon>
        <taxon>Dikarya</taxon>
        <taxon>Basidiomycota</taxon>
        <taxon>Agaricomycotina</taxon>
        <taxon>Tremellomycetes</taxon>
        <taxon>Tremellales</taxon>
        <taxon>Cryptococcaceae</taxon>
        <taxon>Kwoniella</taxon>
    </lineage>
</organism>
<keyword evidence="5" id="KW-1133">Transmembrane helix</keyword>
<evidence type="ECO:0000256" key="6">
    <source>
        <dbReference type="SAM" id="SignalP"/>
    </source>
</evidence>
<proteinExistence type="predicted"/>
<comment type="subcellular location">
    <subcellularLocation>
        <location evidence="1">Secreted</location>
    </subcellularLocation>
</comment>
<reference evidence="8 9" key="1">
    <citation type="submission" date="2024-01" db="EMBL/GenBank/DDBJ databases">
        <title>Comparative genomics of Cryptococcus and Kwoniella reveals pathogenesis evolution and contrasting modes of karyotype evolution via chromosome fusion or intercentromeric recombination.</title>
        <authorList>
            <person name="Coelho M.A."/>
            <person name="David-Palma M."/>
            <person name="Shea T."/>
            <person name="Bowers K."/>
            <person name="McGinley-Smith S."/>
            <person name="Mohammad A.W."/>
            <person name="Gnirke A."/>
            <person name="Yurkov A.M."/>
            <person name="Nowrousian M."/>
            <person name="Sun S."/>
            <person name="Cuomo C.A."/>
            <person name="Heitman J."/>
        </authorList>
    </citation>
    <scope>NUCLEOTIDE SEQUENCE [LARGE SCALE GENOMIC DNA]</scope>
    <source>
        <strain evidence="8 9">CBS 6074</strain>
    </source>
</reference>
<feature type="domain" description="CFEM" evidence="7">
    <location>
        <begin position="1"/>
        <end position="108"/>
    </location>
</feature>
<dbReference type="Pfam" id="PF05730">
    <property type="entry name" value="CFEM"/>
    <property type="match status" value="1"/>
</dbReference>
<dbReference type="GO" id="GO:0005576">
    <property type="term" value="C:extracellular region"/>
    <property type="evidence" value="ECO:0007669"/>
    <property type="project" value="UniProtKB-SubCell"/>
</dbReference>
<feature type="signal peptide" evidence="6">
    <location>
        <begin position="1"/>
        <end position="17"/>
    </location>
</feature>
<evidence type="ECO:0000256" key="2">
    <source>
        <dbReference type="ARBA" id="ARBA00022525"/>
    </source>
</evidence>
<evidence type="ECO:0000313" key="9">
    <source>
        <dbReference type="Proteomes" id="UP001355207"/>
    </source>
</evidence>
<dbReference type="RefSeq" id="XP_066074129.1">
    <property type="nucleotide sequence ID" value="XM_066218032.1"/>
</dbReference>
<dbReference type="PROSITE" id="PS52012">
    <property type="entry name" value="CFEM"/>
    <property type="match status" value="1"/>
</dbReference>
<dbReference type="EMBL" id="CP144099">
    <property type="protein sequence ID" value="WWC87366.1"/>
    <property type="molecule type" value="Genomic_DNA"/>
</dbReference>
<evidence type="ECO:0000313" key="8">
    <source>
        <dbReference type="EMBL" id="WWC87366.1"/>
    </source>
</evidence>
<gene>
    <name evidence="8" type="ORF">L201_002255</name>
</gene>
<keyword evidence="2" id="KW-0964">Secreted</keyword>
<dbReference type="AlphaFoldDB" id="A0AAX4JQM8"/>
<dbReference type="InterPro" id="IPR008427">
    <property type="entry name" value="Extracellular_membr_CFEM_dom"/>
</dbReference>
<keyword evidence="3 6" id="KW-0732">Signal</keyword>
<keyword evidence="5" id="KW-0472">Membrane</keyword>
<evidence type="ECO:0000256" key="4">
    <source>
        <dbReference type="ARBA" id="ARBA00023157"/>
    </source>
</evidence>
<sequence>MKFTIFASIALASLASAQVSIPTCVVTCSTQAAAAAGCTSYTDVSCVCTNAAFQNAAGACLIANCTSEEQTAAVSLQSALCAGQSVTGGSVTASISATGSASSVDASAIASLTQSGASASSLASSIASSATSAISASSAAAASASRSATSGSASGSASATHSGSAAASGSASAASASASKASSANKLEFGFKGLLGSAVGIVGLVAGAYVAL</sequence>
<dbReference type="SMART" id="SM00747">
    <property type="entry name" value="CFEM"/>
    <property type="match status" value="1"/>
</dbReference>
<evidence type="ECO:0000256" key="1">
    <source>
        <dbReference type="ARBA" id="ARBA00004613"/>
    </source>
</evidence>
<keyword evidence="4" id="KW-1015">Disulfide bond</keyword>
<feature type="chain" id="PRO_5043365716" description="CFEM domain-containing protein" evidence="6">
    <location>
        <begin position="18"/>
        <end position="212"/>
    </location>
</feature>
<dbReference type="Proteomes" id="UP001355207">
    <property type="component" value="Chromosome 2"/>
</dbReference>
<accession>A0AAX4JQM8</accession>
<evidence type="ECO:0000256" key="5">
    <source>
        <dbReference type="SAM" id="Phobius"/>
    </source>
</evidence>
<keyword evidence="9" id="KW-1185">Reference proteome</keyword>
<dbReference type="GeneID" id="91092927"/>